<proteinExistence type="predicted"/>
<sequence length="666" mass="75243">MKKINMKKYTPKEFRKKKSVNKSYIRRMSRRIVNENVGIILAGTILGEILLSAAFVSASENEFNINERETIRIEQRAVWTDEENYKGIIEINFNGLSQWKEEIQKREVQTKVDTDIFLSQCSETGTEVTEEQPIEENGAEIQENDTVTEAAEKIAEENDEITEITEETEIIEGTENTGGIVGENVIGTGIEEENYVDTEETDRNEMSSQDRNENLQNENEELQRTLCFSTYLSEYFILDQTGGGLPYGIYTEEIPVITQIGIETTISKLYYTFTEADVEQDHVIISIPVTLREEYRYAETKTLFPVFQDSPLTVNLNGEQASGLYASVVEEVETNLFSGEESRKLLIQSKGPELLARAGKLDFSMELSQEKENPKAGEIVYYHVLLCNTGEREIENLVLQVQAKDYSVHWQQSQEHFIIDENSQAVLGKLAAGQTQELIFWLQSGESEEGVMEIKVQAYIQNEAEPVKKERVISTMIQPLKADFTVEKTADCILAGPGDTITYQICIRNTGERTLHSVLSTEKFLDSRIKARFLEMEGVQLNKSGTKALIPKILPGESVGLKAVVVLPEDIESSELINQVTVSSDETKEKQIRSEAAVTVQGITHTPVEGQEDNQPPYETAYITEHDSPKTGDPMFKEEYEHLMLLAFGISIAAGVHMLYKKRKRP</sequence>
<evidence type="ECO:0000259" key="3">
    <source>
        <dbReference type="Pfam" id="PF24346"/>
    </source>
</evidence>
<feature type="compositionally biased region" description="Basic and acidic residues" evidence="1">
    <location>
        <begin position="201"/>
        <end position="213"/>
    </location>
</feature>
<gene>
    <name evidence="4" type="ORF">OCV61_10850</name>
</gene>
<keyword evidence="2" id="KW-0812">Transmembrane</keyword>
<evidence type="ECO:0000313" key="4">
    <source>
        <dbReference type="EMBL" id="MCU6765906.1"/>
    </source>
</evidence>
<comment type="caution">
    <text evidence="4">The sequence shown here is derived from an EMBL/GenBank/DDBJ whole genome shotgun (WGS) entry which is preliminary data.</text>
</comment>
<accession>A0ABT2TUJ7</accession>
<dbReference type="PANTHER" id="PTHR34819">
    <property type="entry name" value="LARGE CYSTEINE-RICH PERIPLASMIC PROTEIN OMCB"/>
    <property type="match status" value="1"/>
</dbReference>
<keyword evidence="5" id="KW-1185">Reference proteome</keyword>
<name>A0ABT2TUJ7_9FIRM</name>
<reference evidence="4 5" key="1">
    <citation type="journal article" date="2021" name="ISME Commun">
        <title>Automated analysis of genomic sequences facilitates high-throughput and comprehensive description of bacteria.</title>
        <authorList>
            <person name="Hitch T.C.A."/>
        </authorList>
    </citation>
    <scope>NUCLEOTIDE SEQUENCE [LARGE SCALE GENOMIC DNA]</scope>
    <source>
        <strain evidence="4 5">Sanger_23</strain>
    </source>
</reference>
<feature type="domain" description="DUF7507" evidence="3">
    <location>
        <begin position="484"/>
        <end position="594"/>
    </location>
</feature>
<feature type="region of interest" description="Disordered" evidence="1">
    <location>
        <begin position="198"/>
        <end position="218"/>
    </location>
</feature>
<evidence type="ECO:0000256" key="1">
    <source>
        <dbReference type="SAM" id="MobiDB-lite"/>
    </source>
</evidence>
<organism evidence="4 5">
    <name type="scientific">Blautia ammoniilytica</name>
    <dbReference type="NCBI Taxonomy" id="2981782"/>
    <lineage>
        <taxon>Bacteria</taxon>
        <taxon>Bacillati</taxon>
        <taxon>Bacillota</taxon>
        <taxon>Clostridia</taxon>
        <taxon>Lachnospirales</taxon>
        <taxon>Lachnospiraceae</taxon>
        <taxon>Blautia</taxon>
    </lineage>
</organism>
<evidence type="ECO:0000313" key="5">
    <source>
        <dbReference type="Proteomes" id="UP001652409"/>
    </source>
</evidence>
<feature type="transmembrane region" description="Helical" evidence="2">
    <location>
        <begin position="643"/>
        <end position="660"/>
    </location>
</feature>
<dbReference type="InterPro" id="IPR055354">
    <property type="entry name" value="DUF7507"/>
</dbReference>
<keyword evidence="2" id="KW-1133">Transmembrane helix</keyword>
<evidence type="ECO:0000256" key="2">
    <source>
        <dbReference type="SAM" id="Phobius"/>
    </source>
</evidence>
<keyword evidence="2" id="KW-0472">Membrane</keyword>
<dbReference type="EMBL" id="JAOQJL010000020">
    <property type="protein sequence ID" value="MCU6765906.1"/>
    <property type="molecule type" value="Genomic_DNA"/>
</dbReference>
<dbReference type="InterPro" id="IPR051172">
    <property type="entry name" value="Chlamydia_OmcB"/>
</dbReference>
<protein>
    <recommendedName>
        <fullName evidence="3">DUF7507 domain-containing protein</fullName>
    </recommendedName>
</protein>
<dbReference type="Pfam" id="PF24346">
    <property type="entry name" value="DUF7507"/>
    <property type="match status" value="1"/>
</dbReference>
<dbReference type="Proteomes" id="UP001652409">
    <property type="component" value="Unassembled WGS sequence"/>
</dbReference>
<dbReference type="RefSeq" id="WP_262582808.1">
    <property type="nucleotide sequence ID" value="NZ_JAOQJL010000020.1"/>
</dbReference>